<proteinExistence type="predicted"/>
<dbReference type="EMBL" id="AP023095">
    <property type="protein sequence ID" value="BCE60618.1"/>
    <property type="molecule type" value="Genomic_DNA"/>
</dbReference>
<evidence type="ECO:0000313" key="6">
    <source>
        <dbReference type="EMBL" id="BCE51884.1"/>
    </source>
</evidence>
<dbReference type="EMBL" id="AP023093">
    <property type="protein sequence ID" value="BCE43042.1"/>
    <property type="molecule type" value="Genomic_DNA"/>
</dbReference>
<reference evidence="10" key="9">
    <citation type="submission" date="2020-05" db="EMBL/GenBank/DDBJ databases">
        <title>Complete genome sequence of Bradyrhizobium diazoefficiens XF9 isolated from soybean nodule.</title>
        <authorList>
            <person name="Noda R."/>
            <person name="Kakizaki K."/>
            <person name="Minamisawa K."/>
        </authorList>
    </citation>
    <scope>NUCLEOTIDE SEQUENCE</scope>
    <source>
        <strain evidence="10">XF9</strain>
    </source>
</reference>
<evidence type="ECO:0000256" key="2">
    <source>
        <dbReference type="SAM" id="MobiDB-lite"/>
    </source>
</evidence>
<evidence type="ECO:0000256" key="1">
    <source>
        <dbReference type="ARBA" id="ARBA00023172"/>
    </source>
</evidence>
<evidence type="ECO:0000313" key="5">
    <source>
        <dbReference type="EMBL" id="BCE43042.1"/>
    </source>
</evidence>
<reference evidence="11" key="2">
    <citation type="submission" date="2020-05" db="EMBL/GenBank/DDBJ databases">
        <title>Complete genome sequence of Bradyrhizobium diazoefficiens XF10 isolated from soybean nodule.</title>
        <authorList>
            <person name="Noda R."/>
            <person name="Kakizaki K."/>
            <person name="Minamisawa K."/>
        </authorList>
    </citation>
    <scope>NUCLEOTIDE SEQUENCE</scope>
    <source>
        <strain evidence="11">XF10</strain>
    </source>
</reference>
<dbReference type="EMBL" id="AP023092">
    <property type="protein sequence ID" value="BCE34381.1"/>
    <property type="molecule type" value="Genomic_DNA"/>
</dbReference>
<dbReference type="EMBL" id="AP023094">
    <property type="protein sequence ID" value="BCE51884.1"/>
    <property type="molecule type" value="Genomic_DNA"/>
</dbReference>
<evidence type="ECO:0000313" key="11">
    <source>
        <dbReference type="EMBL" id="BCE95380.1"/>
    </source>
</evidence>
<dbReference type="EMBL" id="AP023098">
    <property type="protein sequence ID" value="BCE86585.1"/>
    <property type="molecule type" value="Genomic_DNA"/>
</dbReference>
<dbReference type="EMBL" id="AP023091">
    <property type="protein sequence ID" value="BCE25626.1"/>
    <property type="molecule type" value="Genomic_DNA"/>
</dbReference>
<evidence type="ECO:0000313" key="10">
    <source>
        <dbReference type="EMBL" id="BCE86585.1"/>
    </source>
</evidence>
<reference evidence="7" key="6">
    <citation type="submission" date="2020-05" db="EMBL/GenBank/DDBJ databases">
        <title>Complete genome sequence of Bradyrhizobium diazoefficiens XF5 isolated from soybean nodule.</title>
        <authorList>
            <person name="Noda R."/>
            <person name="Kakizaki K."/>
            <person name="Minamisawa K."/>
        </authorList>
    </citation>
    <scope>NUCLEOTIDE SEQUENCE</scope>
    <source>
        <strain evidence="7">XF5</strain>
    </source>
</reference>
<keyword evidence="1" id="KW-0233">DNA recombination</keyword>
<dbReference type="InterPro" id="IPR011010">
    <property type="entry name" value="DNA_brk_join_enz"/>
</dbReference>
<organism evidence="4">
    <name type="scientific">Bradyrhizobium diazoefficiens</name>
    <dbReference type="NCBI Taxonomy" id="1355477"/>
    <lineage>
        <taxon>Bacteria</taxon>
        <taxon>Pseudomonadati</taxon>
        <taxon>Pseudomonadota</taxon>
        <taxon>Alphaproteobacteria</taxon>
        <taxon>Hyphomicrobiales</taxon>
        <taxon>Nitrobacteraceae</taxon>
        <taxon>Bradyrhizobium</taxon>
    </lineage>
</organism>
<protein>
    <submittedName>
        <fullName evidence="4">Uncharacterized protein</fullName>
    </submittedName>
</protein>
<dbReference type="GO" id="GO:0006310">
    <property type="term" value="P:DNA recombination"/>
    <property type="evidence" value="ECO:0007669"/>
    <property type="project" value="UniProtKB-KW"/>
</dbReference>
<reference evidence="6" key="5">
    <citation type="submission" date="2020-05" db="EMBL/GenBank/DDBJ databases">
        <title>Complete genome sequence of Bradyrhizobium diazoefficiens XF4 isolated from soybean nodule.</title>
        <authorList>
            <person name="Noda R."/>
            <person name="Kakizaki K."/>
            <person name="Minamisawa K."/>
        </authorList>
    </citation>
    <scope>NUCLEOTIDE SEQUENCE</scope>
    <source>
        <strain evidence="6">XF4</strain>
    </source>
</reference>
<evidence type="ECO:0000313" key="4">
    <source>
        <dbReference type="EMBL" id="BCE34381.1"/>
    </source>
</evidence>
<dbReference type="EMBL" id="AP023096">
    <property type="protein sequence ID" value="BCE69302.1"/>
    <property type="molecule type" value="Genomic_DNA"/>
</dbReference>
<evidence type="ECO:0000313" key="8">
    <source>
        <dbReference type="EMBL" id="BCE69302.1"/>
    </source>
</evidence>
<gene>
    <name evidence="11" type="ORF">XF10B_81780</name>
    <name evidence="3" type="ORF">XF1B_83070</name>
    <name evidence="4" type="ORF">XF2B_81500</name>
    <name evidence="5" type="ORF">XF3B_80730</name>
    <name evidence="6" type="ORF">XF4B_82330</name>
    <name evidence="7" type="ORF">XF5B_81300</name>
    <name evidence="8" type="ORF">XF6B_81010</name>
    <name evidence="9" type="ORF">XF8B_80770</name>
    <name evidence="10" type="ORF">XF9B_80060</name>
</gene>
<evidence type="ECO:0000313" key="3">
    <source>
        <dbReference type="EMBL" id="BCE25626.1"/>
    </source>
</evidence>
<dbReference type="GO" id="GO:0003677">
    <property type="term" value="F:DNA binding"/>
    <property type="evidence" value="ECO:0007669"/>
    <property type="project" value="InterPro"/>
</dbReference>
<evidence type="ECO:0000313" key="7">
    <source>
        <dbReference type="EMBL" id="BCE60618.1"/>
    </source>
</evidence>
<reference evidence="9" key="8">
    <citation type="submission" date="2020-05" db="EMBL/GenBank/DDBJ databases">
        <title>Complete genome sequence of Bradyrhizobium diazoefficiens XF8 isolated from soybean nodule.</title>
        <authorList>
            <person name="Noda R."/>
            <person name="Kakizaki K."/>
            <person name="Minamisawa K."/>
        </authorList>
    </citation>
    <scope>NUCLEOTIDE SEQUENCE</scope>
    <source>
        <strain evidence="9">XF8</strain>
    </source>
</reference>
<reference evidence="4" key="3">
    <citation type="submission" date="2020-05" db="EMBL/GenBank/DDBJ databases">
        <title>Complete genome sequence of Bradyrhizobium diazoefficiens XF2 isolated from soybean nodule.</title>
        <authorList>
            <person name="Noda R."/>
            <person name="Kakizaki K."/>
            <person name="Minamisawa K."/>
        </authorList>
    </citation>
    <scope>NUCLEOTIDE SEQUENCE</scope>
    <source>
        <strain evidence="4">XF2</strain>
    </source>
</reference>
<dbReference type="InterPro" id="IPR013762">
    <property type="entry name" value="Integrase-like_cat_sf"/>
</dbReference>
<name>A0A809Y9B4_9BRAD</name>
<reference evidence="5" key="4">
    <citation type="submission" date="2020-05" db="EMBL/GenBank/DDBJ databases">
        <title>Complete genome sequence of Bradyrhizobium diazoefficiens XF3 isolated from soybean nodule.</title>
        <authorList>
            <person name="Noda R."/>
            <person name="Kakizaki K."/>
            <person name="Minamisawa K."/>
        </authorList>
    </citation>
    <scope>NUCLEOTIDE SEQUENCE</scope>
    <source>
        <strain evidence="5">XF3</strain>
    </source>
</reference>
<dbReference type="GO" id="GO:0015074">
    <property type="term" value="P:DNA integration"/>
    <property type="evidence" value="ECO:0007669"/>
    <property type="project" value="InterPro"/>
</dbReference>
<reference evidence="8" key="7">
    <citation type="submission" date="2020-05" db="EMBL/GenBank/DDBJ databases">
        <title>Complete genome sequence of Bradyrhizobium diazoefficiens XF6 isolated from soybean nodule.</title>
        <authorList>
            <person name="Noda R."/>
            <person name="Kakizaki K."/>
            <person name="Minamisawa K."/>
        </authorList>
    </citation>
    <scope>NUCLEOTIDE SEQUENCE</scope>
    <source>
        <strain evidence="8">XF6</strain>
    </source>
</reference>
<sequence length="114" mass="12245">MGATAALDGGSQPVPDPRNARAEGAPRQAKETKAGALVMLTPTGRAYTKRYFNEHWREDCDKVDAINAETAANGKNAEYVKTADLNFHENRGTAATLLAEAGAGDRRGAMLERR</sequence>
<dbReference type="SUPFAM" id="SSF56349">
    <property type="entry name" value="DNA breaking-rejoining enzymes"/>
    <property type="match status" value="1"/>
</dbReference>
<accession>A0A809Y9B4</accession>
<dbReference type="Gene3D" id="1.10.443.10">
    <property type="entry name" value="Intergrase catalytic core"/>
    <property type="match status" value="1"/>
</dbReference>
<reference evidence="3" key="1">
    <citation type="submission" date="2020-05" db="EMBL/GenBank/DDBJ databases">
        <title>Complete genome sequence of Bradyrhizobium diazoefficiens XF1 isolated from soybean nodule.</title>
        <authorList>
            <person name="Noda R."/>
            <person name="Kakizaki K."/>
            <person name="Minamisawa K."/>
        </authorList>
    </citation>
    <scope>NUCLEOTIDE SEQUENCE</scope>
    <source>
        <strain evidence="3">XF1</strain>
    </source>
</reference>
<dbReference type="AlphaFoldDB" id="A0A809Y9B4"/>
<dbReference type="EMBL" id="AP023099">
    <property type="protein sequence ID" value="BCE95380.1"/>
    <property type="molecule type" value="Genomic_DNA"/>
</dbReference>
<feature type="region of interest" description="Disordered" evidence="2">
    <location>
        <begin position="1"/>
        <end position="33"/>
    </location>
</feature>
<dbReference type="EMBL" id="AP023097">
    <property type="protein sequence ID" value="BCE77966.1"/>
    <property type="molecule type" value="Genomic_DNA"/>
</dbReference>
<evidence type="ECO:0000313" key="9">
    <source>
        <dbReference type="EMBL" id="BCE77966.1"/>
    </source>
</evidence>